<reference evidence="1" key="2">
    <citation type="journal article" date="2020" name="Nat. Commun.">
        <title>Large-scale genome sequencing of mycorrhizal fungi provides insights into the early evolution of symbiotic traits.</title>
        <authorList>
            <person name="Miyauchi S."/>
            <person name="Kiss E."/>
            <person name="Kuo A."/>
            <person name="Drula E."/>
            <person name="Kohler A."/>
            <person name="Sanchez-Garcia M."/>
            <person name="Morin E."/>
            <person name="Andreopoulos B."/>
            <person name="Barry K.W."/>
            <person name="Bonito G."/>
            <person name="Buee M."/>
            <person name="Carver A."/>
            <person name="Chen C."/>
            <person name="Cichocki N."/>
            <person name="Clum A."/>
            <person name="Culley D."/>
            <person name="Crous P.W."/>
            <person name="Fauchery L."/>
            <person name="Girlanda M."/>
            <person name="Hayes R.D."/>
            <person name="Keri Z."/>
            <person name="LaButti K."/>
            <person name="Lipzen A."/>
            <person name="Lombard V."/>
            <person name="Magnuson J."/>
            <person name="Maillard F."/>
            <person name="Murat C."/>
            <person name="Nolan M."/>
            <person name="Ohm R.A."/>
            <person name="Pangilinan J."/>
            <person name="Pereira M.F."/>
            <person name="Perotto S."/>
            <person name="Peter M."/>
            <person name="Pfister S."/>
            <person name="Riley R."/>
            <person name="Sitrit Y."/>
            <person name="Stielow J.B."/>
            <person name="Szollosi G."/>
            <person name="Zifcakova L."/>
            <person name="Stursova M."/>
            <person name="Spatafora J.W."/>
            <person name="Tedersoo L."/>
            <person name="Vaario L.M."/>
            <person name="Yamada A."/>
            <person name="Yan M."/>
            <person name="Wang P."/>
            <person name="Xu J."/>
            <person name="Bruns T."/>
            <person name="Baldrian P."/>
            <person name="Vilgalys R."/>
            <person name="Dunand C."/>
            <person name="Henrissat B."/>
            <person name="Grigoriev I.V."/>
            <person name="Hibbett D."/>
            <person name="Nagy L.G."/>
            <person name="Martin F.M."/>
        </authorList>
    </citation>
    <scope>NUCLEOTIDE SEQUENCE</scope>
    <source>
        <strain evidence="1">BED1</strain>
    </source>
</reference>
<dbReference type="AlphaFoldDB" id="A0AAD4GFY9"/>
<accession>A0AAD4GFY9</accession>
<evidence type="ECO:0000313" key="2">
    <source>
        <dbReference type="Proteomes" id="UP001194468"/>
    </source>
</evidence>
<dbReference type="InterPro" id="IPR052980">
    <property type="entry name" value="Crinkler_effector"/>
</dbReference>
<organism evidence="1 2">
    <name type="scientific">Boletus edulis BED1</name>
    <dbReference type="NCBI Taxonomy" id="1328754"/>
    <lineage>
        <taxon>Eukaryota</taxon>
        <taxon>Fungi</taxon>
        <taxon>Dikarya</taxon>
        <taxon>Basidiomycota</taxon>
        <taxon>Agaricomycotina</taxon>
        <taxon>Agaricomycetes</taxon>
        <taxon>Agaricomycetidae</taxon>
        <taxon>Boletales</taxon>
        <taxon>Boletineae</taxon>
        <taxon>Boletaceae</taxon>
        <taxon>Boletoideae</taxon>
        <taxon>Boletus</taxon>
    </lineage>
</organism>
<keyword evidence="2" id="KW-1185">Reference proteome</keyword>
<evidence type="ECO:0000313" key="1">
    <source>
        <dbReference type="EMBL" id="KAF8441659.1"/>
    </source>
</evidence>
<name>A0AAD4GFY9_BOLED</name>
<protein>
    <submittedName>
        <fullName evidence="1">Uncharacterized protein</fullName>
    </submittedName>
</protein>
<dbReference type="PANTHER" id="PTHR33129">
    <property type="entry name" value="PROTEIN KINASE DOMAIN-CONTAINING PROTEIN-RELATED"/>
    <property type="match status" value="1"/>
</dbReference>
<dbReference type="EMBL" id="WHUW01000010">
    <property type="protein sequence ID" value="KAF8441659.1"/>
    <property type="molecule type" value="Genomic_DNA"/>
</dbReference>
<sequence>MLQDTPVSVSIAQLRVYSEFELAMFPGKTLFLVYLLVELLGRRQKVVVQYPALQGYAIFTDTVAFYPVTDITPLISGDRVWALSDSLERYQSLPHIFYSDLDYTLPIQVTSPKKERWHDWSKQACAECYVIDIWTEQEIANLAQLLELDGGRMTSLHKKWGGSVRQLRSYLETSDQQIEAEYSWHAGLAVKKCRSTITSIMGNNFPKDAPSQFFFCRPLDFAMPCIERTFTCAVVPTPTICHFLAEALQKLDCSTRSEFFNILSQHRETLQATRYIFETWFHCFFSVGKSIVSLVTRSG</sequence>
<comment type="caution">
    <text evidence="1">The sequence shown here is derived from an EMBL/GenBank/DDBJ whole genome shotgun (WGS) entry which is preliminary data.</text>
</comment>
<gene>
    <name evidence="1" type="ORF">L210DRAFT_2084785</name>
</gene>
<dbReference type="Proteomes" id="UP001194468">
    <property type="component" value="Unassembled WGS sequence"/>
</dbReference>
<reference evidence="1" key="1">
    <citation type="submission" date="2019-10" db="EMBL/GenBank/DDBJ databases">
        <authorList>
            <consortium name="DOE Joint Genome Institute"/>
            <person name="Kuo A."/>
            <person name="Miyauchi S."/>
            <person name="Kiss E."/>
            <person name="Drula E."/>
            <person name="Kohler A."/>
            <person name="Sanchez-Garcia M."/>
            <person name="Andreopoulos B."/>
            <person name="Barry K.W."/>
            <person name="Bonito G."/>
            <person name="Buee M."/>
            <person name="Carver A."/>
            <person name="Chen C."/>
            <person name="Cichocki N."/>
            <person name="Clum A."/>
            <person name="Culley D."/>
            <person name="Crous P.W."/>
            <person name="Fauchery L."/>
            <person name="Girlanda M."/>
            <person name="Hayes R."/>
            <person name="Keri Z."/>
            <person name="LaButti K."/>
            <person name="Lipzen A."/>
            <person name="Lombard V."/>
            <person name="Magnuson J."/>
            <person name="Maillard F."/>
            <person name="Morin E."/>
            <person name="Murat C."/>
            <person name="Nolan M."/>
            <person name="Ohm R."/>
            <person name="Pangilinan J."/>
            <person name="Pereira M."/>
            <person name="Perotto S."/>
            <person name="Peter M."/>
            <person name="Riley R."/>
            <person name="Sitrit Y."/>
            <person name="Stielow B."/>
            <person name="Szollosi G."/>
            <person name="Zifcakova L."/>
            <person name="Stursova M."/>
            <person name="Spatafora J.W."/>
            <person name="Tedersoo L."/>
            <person name="Vaario L.-M."/>
            <person name="Yamada A."/>
            <person name="Yan M."/>
            <person name="Wang P."/>
            <person name="Xu J."/>
            <person name="Bruns T."/>
            <person name="Baldrian P."/>
            <person name="Vilgalys R."/>
            <person name="Henrissat B."/>
            <person name="Grigoriev I.V."/>
            <person name="Hibbett D."/>
            <person name="Nagy L.G."/>
            <person name="Martin F.M."/>
        </authorList>
    </citation>
    <scope>NUCLEOTIDE SEQUENCE</scope>
    <source>
        <strain evidence="1">BED1</strain>
    </source>
</reference>
<proteinExistence type="predicted"/>